<keyword evidence="2" id="KW-1185">Reference proteome</keyword>
<dbReference type="Proteomes" id="UP000265520">
    <property type="component" value="Unassembled WGS sequence"/>
</dbReference>
<feature type="non-terminal residue" evidence="1">
    <location>
        <position position="27"/>
    </location>
</feature>
<comment type="caution">
    <text evidence="1">The sequence shown here is derived from an EMBL/GenBank/DDBJ whole genome shotgun (WGS) entry which is preliminary data.</text>
</comment>
<reference evidence="1 2" key="1">
    <citation type="journal article" date="2018" name="Front. Plant Sci.">
        <title>Red Clover (Trifolium pratense) and Zigzag Clover (T. medium) - A Picture of Genomic Similarities and Differences.</title>
        <authorList>
            <person name="Dluhosova J."/>
            <person name="Istvanek J."/>
            <person name="Nedelnik J."/>
            <person name="Repkova J."/>
        </authorList>
    </citation>
    <scope>NUCLEOTIDE SEQUENCE [LARGE SCALE GENOMIC DNA]</scope>
    <source>
        <strain evidence="2">cv. 10/8</strain>
        <tissue evidence="1">Leaf</tissue>
    </source>
</reference>
<evidence type="ECO:0000313" key="2">
    <source>
        <dbReference type="Proteomes" id="UP000265520"/>
    </source>
</evidence>
<protein>
    <submittedName>
        <fullName evidence="1">Uncharacterized protein</fullName>
    </submittedName>
</protein>
<sequence>MCVCVLSPTENQRMVLFALSNTTLVQD</sequence>
<evidence type="ECO:0000313" key="1">
    <source>
        <dbReference type="EMBL" id="MCI73844.1"/>
    </source>
</evidence>
<dbReference type="EMBL" id="LXQA010847799">
    <property type="protein sequence ID" value="MCI73844.1"/>
    <property type="molecule type" value="Genomic_DNA"/>
</dbReference>
<accession>A0A392UMH0</accession>
<dbReference type="AlphaFoldDB" id="A0A392UMH0"/>
<organism evidence="1 2">
    <name type="scientific">Trifolium medium</name>
    <dbReference type="NCBI Taxonomy" id="97028"/>
    <lineage>
        <taxon>Eukaryota</taxon>
        <taxon>Viridiplantae</taxon>
        <taxon>Streptophyta</taxon>
        <taxon>Embryophyta</taxon>
        <taxon>Tracheophyta</taxon>
        <taxon>Spermatophyta</taxon>
        <taxon>Magnoliopsida</taxon>
        <taxon>eudicotyledons</taxon>
        <taxon>Gunneridae</taxon>
        <taxon>Pentapetalae</taxon>
        <taxon>rosids</taxon>
        <taxon>fabids</taxon>
        <taxon>Fabales</taxon>
        <taxon>Fabaceae</taxon>
        <taxon>Papilionoideae</taxon>
        <taxon>50 kb inversion clade</taxon>
        <taxon>NPAAA clade</taxon>
        <taxon>Hologalegina</taxon>
        <taxon>IRL clade</taxon>
        <taxon>Trifolieae</taxon>
        <taxon>Trifolium</taxon>
    </lineage>
</organism>
<proteinExistence type="predicted"/>
<name>A0A392UMH0_9FABA</name>